<reference evidence="1 2" key="1">
    <citation type="journal article" date="2011" name="J. Bacteriol.">
        <title>Genome sequence of the verrucomicrobium Opitutus terrae PB90-1, an abundant inhabitant of rice paddy soil ecosystems.</title>
        <authorList>
            <person name="van Passel M.W."/>
            <person name="Kant R."/>
            <person name="Palva A."/>
            <person name="Copeland A."/>
            <person name="Lucas S."/>
            <person name="Lapidus A."/>
            <person name="Glavina del Rio T."/>
            <person name="Pitluck S."/>
            <person name="Goltsman E."/>
            <person name="Clum A."/>
            <person name="Sun H."/>
            <person name="Schmutz J."/>
            <person name="Larimer F.W."/>
            <person name="Land M.L."/>
            <person name="Hauser L."/>
            <person name="Kyrpides N."/>
            <person name="Mikhailova N."/>
            <person name="Richardson P.P."/>
            <person name="Janssen P.H."/>
            <person name="de Vos W.M."/>
            <person name="Smidt H."/>
        </authorList>
    </citation>
    <scope>NUCLEOTIDE SEQUENCE [LARGE SCALE GENOMIC DNA]</scope>
    <source>
        <strain evidence="2">DSM 11246 / JCM 15787 / PB90-1</strain>
    </source>
</reference>
<dbReference type="SUPFAM" id="SSF53335">
    <property type="entry name" value="S-adenosyl-L-methionine-dependent methyltransferases"/>
    <property type="match status" value="1"/>
</dbReference>
<dbReference type="STRING" id="452637.Oter_2810"/>
<dbReference type="RefSeq" id="WP_012375626.1">
    <property type="nucleotide sequence ID" value="NC_010571.1"/>
</dbReference>
<dbReference type="Gene3D" id="3.40.50.150">
    <property type="entry name" value="Vaccinia Virus protein VP39"/>
    <property type="match status" value="1"/>
</dbReference>
<accession>B1ZX39</accession>
<dbReference type="InterPro" id="IPR029063">
    <property type="entry name" value="SAM-dependent_MTases_sf"/>
</dbReference>
<dbReference type="PRINTS" id="PR00507">
    <property type="entry name" value="N12N6MTFRASE"/>
</dbReference>
<organism evidence="1 2">
    <name type="scientific">Opitutus terrae (strain DSM 11246 / JCM 15787 / PB90-1)</name>
    <dbReference type="NCBI Taxonomy" id="452637"/>
    <lineage>
        <taxon>Bacteria</taxon>
        <taxon>Pseudomonadati</taxon>
        <taxon>Verrucomicrobiota</taxon>
        <taxon>Opitutia</taxon>
        <taxon>Opitutales</taxon>
        <taxon>Opitutaceae</taxon>
        <taxon>Opitutus</taxon>
    </lineage>
</organism>
<dbReference type="Proteomes" id="UP000007013">
    <property type="component" value="Chromosome"/>
</dbReference>
<name>B1ZX39_OPITP</name>
<dbReference type="HOGENOM" id="CLU_1064922_0_0_0"/>
<protein>
    <submittedName>
        <fullName evidence="1">Uncharacterized protein</fullName>
    </submittedName>
</protein>
<dbReference type="AlphaFoldDB" id="B1ZX39"/>
<dbReference type="EMBL" id="CP001032">
    <property type="protein sequence ID" value="ACB76091.1"/>
    <property type="molecule type" value="Genomic_DNA"/>
</dbReference>
<sequence length="261" mass="29927">MRSQPNRDYISDDVVQTPPALARRLVEHFRPRGRVLEPCKGKGNFLRALRTYAQQKASDGGARRRRRDPAEIAWCEIKCGRDFYHWTERVDWIMTNPPWSQVRRFLQQAMLVSDHVVFVITINHVWTRARVSDIREAGFGLREIVLLDMPVTFPQSGFQLGAVYFARGWKGATRVTDWTRGSLRALKHVGTKLRHTVATFAGPPRESPRAQADASLRRLRTARRHKLVEALRAGCAIAVVIGRPRSRSDRSPETRRSKVRG</sequence>
<evidence type="ECO:0000313" key="2">
    <source>
        <dbReference type="Proteomes" id="UP000007013"/>
    </source>
</evidence>
<keyword evidence="2" id="KW-1185">Reference proteome</keyword>
<dbReference type="OrthoDB" id="32195at2"/>
<dbReference type="eggNOG" id="COG0827">
    <property type="taxonomic scope" value="Bacteria"/>
</dbReference>
<gene>
    <name evidence="1" type="ordered locus">Oter_2810</name>
</gene>
<evidence type="ECO:0000313" key="1">
    <source>
        <dbReference type="EMBL" id="ACB76091.1"/>
    </source>
</evidence>
<proteinExistence type="predicted"/>
<dbReference type="KEGG" id="ote:Oter_2810"/>